<organism evidence="2 3">
    <name type="scientific">Neorhizobium galegae bv. officinalis</name>
    <dbReference type="NCBI Taxonomy" id="323656"/>
    <lineage>
        <taxon>Bacteria</taxon>
        <taxon>Pseudomonadati</taxon>
        <taxon>Pseudomonadota</taxon>
        <taxon>Alphaproteobacteria</taxon>
        <taxon>Hyphomicrobiales</taxon>
        <taxon>Rhizobiaceae</taxon>
        <taxon>Rhizobium/Agrobacterium group</taxon>
        <taxon>Neorhizobium</taxon>
    </lineage>
</organism>
<accession>A0A0T7GFP3</accession>
<dbReference type="Gene3D" id="3.90.25.10">
    <property type="entry name" value="UDP-galactose 4-epimerase, domain 1"/>
    <property type="match status" value="1"/>
</dbReference>
<sequence length="311" mass="34570">MRIAVVGATGRIGAKLTENLLAKGHSVKALSRGGPALDALVAKGAEPFLGSFDTGTGELSTFFDDADAAFLMVKTIWGSEDLHGHYPSVALRFFDALRNSPVKLVVNLTGMGSEVSGNTGHFQGFHILDQILNRLRDIKLVHLQGGWFMQDLSGWIDSIAQHDRIGWSLDPNVKTPWVAIQDIAELAAKEFDTPTDQHRSVKQLGIDYTMTEIAAIISRALGTEVDYRFIDRSDREVEAVFRKRFGTLGRWVYDNDTLAALNDGLVKFHDDRPELRTTMEEFVKDTLRPLIEKARTDGVKPETFLTWSSHS</sequence>
<name>A0A0T7GFP3_NEOGA</name>
<protein>
    <submittedName>
        <fullName evidence="2">NmrA family protein</fullName>
    </submittedName>
</protein>
<evidence type="ECO:0000313" key="3">
    <source>
        <dbReference type="Proteomes" id="UP000039660"/>
    </source>
</evidence>
<dbReference type="InterPro" id="IPR008030">
    <property type="entry name" value="NmrA-like"/>
</dbReference>
<dbReference type="AlphaFoldDB" id="A0A0T7GFP3"/>
<dbReference type="Proteomes" id="UP000039660">
    <property type="component" value="Unassembled WGS sequence"/>
</dbReference>
<dbReference type="InterPro" id="IPR051604">
    <property type="entry name" value="Ergot_Alk_Oxidoreductase"/>
</dbReference>
<dbReference type="InterPro" id="IPR036291">
    <property type="entry name" value="NAD(P)-bd_dom_sf"/>
</dbReference>
<dbReference type="Gene3D" id="3.40.50.720">
    <property type="entry name" value="NAD(P)-binding Rossmann-like Domain"/>
    <property type="match status" value="1"/>
</dbReference>
<evidence type="ECO:0000313" key="2">
    <source>
        <dbReference type="EMBL" id="CDZ46075.1"/>
    </source>
</evidence>
<dbReference type="Pfam" id="PF05368">
    <property type="entry name" value="NmrA"/>
    <property type="match status" value="1"/>
</dbReference>
<gene>
    <name evidence="2" type="ORF">NGAL_HAMBI1189_12240</name>
</gene>
<dbReference type="PANTHER" id="PTHR43162">
    <property type="match status" value="1"/>
</dbReference>
<feature type="domain" description="NmrA-like" evidence="1">
    <location>
        <begin position="2"/>
        <end position="232"/>
    </location>
</feature>
<dbReference type="PANTHER" id="PTHR43162:SF1">
    <property type="entry name" value="PRESTALK A DIFFERENTIATION PROTEIN A"/>
    <property type="match status" value="1"/>
</dbReference>
<dbReference type="EMBL" id="CCRK01000002">
    <property type="protein sequence ID" value="CDZ46075.1"/>
    <property type="molecule type" value="Genomic_DNA"/>
</dbReference>
<dbReference type="RefSeq" id="WP_046632269.1">
    <property type="nucleotide sequence ID" value="NZ_CCRK01000002.1"/>
</dbReference>
<proteinExistence type="predicted"/>
<dbReference type="SUPFAM" id="SSF51735">
    <property type="entry name" value="NAD(P)-binding Rossmann-fold domains"/>
    <property type="match status" value="1"/>
</dbReference>
<reference evidence="2 3" key="1">
    <citation type="submission" date="2014-08" db="EMBL/GenBank/DDBJ databases">
        <authorList>
            <person name="Chen Y.-H."/>
        </authorList>
    </citation>
    <scope>NUCLEOTIDE SEQUENCE [LARGE SCALE GENOMIC DNA]</scope>
</reference>
<evidence type="ECO:0000259" key="1">
    <source>
        <dbReference type="Pfam" id="PF05368"/>
    </source>
</evidence>